<feature type="domain" description="Cyclin N-terminal" evidence="4">
    <location>
        <begin position="56"/>
        <end position="121"/>
    </location>
</feature>
<organism evidence="5 6">
    <name type="scientific">Cocos nucifera</name>
    <name type="common">Coconut palm</name>
    <dbReference type="NCBI Taxonomy" id="13894"/>
    <lineage>
        <taxon>Eukaryota</taxon>
        <taxon>Viridiplantae</taxon>
        <taxon>Streptophyta</taxon>
        <taxon>Embryophyta</taxon>
        <taxon>Tracheophyta</taxon>
        <taxon>Spermatophyta</taxon>
        <taxon>Magnoliopsida</taxon>
        <taxon>Liliopsida</taxon>
        <taxon>Arecaceae</taxon>
        <taxon>Arecoideae</taxon>
        <taxon>Cocoseae</taxon>
        <taxon>Attaleinae</taxon>
        <taxon>Cocos</taxon>
    </lineage>
</organism>
<keyword evidence="6" id="KW-1185">Reference proteome</keyword>
<evidence type="ECO:0000256" key="3">
    <source>
        <dbReference type="ARBA" id="ARBA00023306"/>
    </source>
</evidence>
<evidence type="ECO:0000313" key="5">
    <source>
        <dbReference type="EMBL" id="KAG1337843.1"/>
    </source>
</evidence>
<dbReference type="Gene3D" id="1.10.472.10">
    <property type="entry name" value="Cyclin-like"/>
    <property type="match status" value="4"/>
</dbReference>
<dbReference type="Proteomes" id="UP000797356">
    <property type="component" value="Chromosome 4"/>
</dbReference>
<protein>
    <submittedName>
        <fullName evidence="5">Putative cyclin-D7-1</fullName>
    </submittedName>
</protein>
<dbReference type="InterPro" id="IPR036915">
    <property type="entry name" value="Cyclin-like_sf"/>
</dbReference>
<dbReference type="OrthoDB" id="62at2759"/>
<dbReference type="GO" id="GO:0051301">
    <property type="term" value="P:cell division"/>
    <property type="evidence" value="ECO:0007669"/>
    <property type="project" value="UniProtKB-KW"/>
</dbReference>
<evidence type="ECO:0000313" key="6">
    <source>
        <dbReference type="Proteomes" id="UP000797356"/>
    </source>
</evidence>
<dbReference type="InterPro" id="IPR039361">
    <property type="entry name" value="Cyclin"/>
</dbReference>
<reference evidence="5" key="1">
    <citation type="journal article" date="2017" name="Gigascience">
        <title>The genome draft of coconut (Cocos nucifera).</title>
        <authorList>
            <person name="Xiao Y."/>
            <person name="Xu P."/>
            <person name="Fan H."/>
            <person name="Baudouin L."/>
            <person name="Xia W."/>
            <person name="Bocs S."/>
            <person name="Xu J."/>
            <person name="Li Q."/>
            <person name="Guo A."/>
            <person name="Zhou L."/>
            <person name="Li J."/>
            <person name="Wu Y."/>
            <person name="Ma Z."/>
            <person name="Armero A."/>
            <person name="Issali A.E."/>
            <person name="Liu N."/>
            <person name="Peng M."/>
            <person name="Yang Y."/>
        </authorList>
    </citation>
    <scope>NUCLEOTIDE SEQUENCE</scope>
    <source>
        <tissue evidence="5">Spear leaf of Hainan Tall coconut</tissue>
    </source>
</reference>
<evidence type="ECO:0000256" key="2">
    <source>
        <dbReference type="ARBA" id="ARBA00023127"/>
    </source>
</evidence>
<dbReference type="PANTHER" id="PTHR10177">
    <property type="entry name" value="CYCLINS"/>
    <property type="match status" value="1"/>
</dbReference>
<dbReference type="SUPFAM" id="SSF47954">
    <property type="entry name" value="Cyclin-like"/>
    <property type="match status" value="1"/>
</dbReference>
<keyword evidence="3" id="KW-0131">Cell cycle</keyword>
<comment type="caution">
    <text evidence="5">The sequence shown here is derived from an EMBL/GenBank/DDBJ whole genome shotgun (WGS) entry which is preliminary data.</text>
</comment>
<keyword evidence="1" id="KW-0132">Cell division</keyword>
<dbReference type="InterPro" id="IPR006671">
    <property type="entry name" value="Cyclin_N"/>
</dbReference>
<evidence type="ECO:0000259" key="4">
    <source>
        <dbReference type="Pfam" id="PF00134"/>
    </source>
</evidence>
<evidence type="ECO:0000256" key="1">
    <source>
        <dbReference type="ARBA" id="ARBA00022618"/>
    </source>
</evidence>
<dbReference type="Pfam" id="PF00134">
    <property type="entry name" value="Cyclin_N"/>
    <property type="match status" value="1"/>
</dbReference>
<dbReference type="InterPro" id="IPR048258">
    <property type="entry name" value="Cyclins_cyclin-box"/>
</dbReference>
<keyword evidence="2" id="KW-0195">Cyclin</keyword>
<accession>A0A8K0I5N3</accession>
<dbReference type="AlphaFoldDB" id="A0A8K0I5N3"/>
<sequence length="188" mass="21356">MVESSSLELLCDEEPFLLTPATSPVPSQRGPHLCFPEPAPLSHSSNITDEECGQAFQDYILRERQYAPCVGYSKHLHRFTHLSTARIKAIRYIILVSSRLGLATGTAFNAVNYLDRFFSMNCRRMTKDLDHCFQPSTVQQMELTVLKTLDWRLSCVTPYSYVHLLTWPTHSSLSARVTHLLLRALLGN</sequence>
<name>A0A8K0I5N3_COCNU</name>
<proteinExistence type="predicted"/>
<dbReference type="PROSITE" id="PS00292">
    <property type="entry name" value="CYCLINS"/>
    <property type="match status" value="1"/>
</dbReference>
<dbReference type="EMBL" id="CM017875">
    <property type="protein sequence ID" value="KAG1337843.1"/>
    <property type="molecule type" value="Genomic_DNA"/>
</dbReference>
<gene>
    <name evidence="5" type="ORF">COCNU_04G001490</name>
</gene>
<reference evidence="5" key="2">
    <citation type="submission" date="2019-07" db="EMBL/GenBank/DDBJ databases">
        <authorList>
            <person name="Yang Y."/>
            <person name="Bocs S."/>
            <person name="Baudouin L."/>
        </authorList>
    </citation>
    <scope>NUCLEOTIDE SEQUENCE</scope>
    <source>
        <tissue evidence="5">Spear leaf of Hainan Tall coconut</tissue>
    </source>
</reference>